<dbReference type="PANTHER" id="PTHR15572">
    <property type="entry name" value="GLIOMA TUMOR SUPPRESSOR CANDIDATE REGION GENE 1"/>
    <property type="match status" value="1"/>
</dbReference>
<organism evidence="3 4">
    <name type="scientific">Mya arenaria</name>
    <name type="common">Soft-shell clam</name>
    <dbReference type="NCBI Taxonomy" id="6604"/>
    <lineage>
        <taxon>Eukaryota</taxon>
        <taxon>Metazoa</taxon>
        <taxon>Spiralia</taxon>
        <taxon>Lophotrochozoa</taxon>
        <taxon>Mollusca</taxon>
        <taxon>Bivalvia</taxon>
        <taxon>Autobranchia</taxon>
        <taxon>Heteroconchia</taxon>
        <taxon>Euheterodonta</taxon>
        <taxon>Imparidentia</taxon>
        <taxon>Neoheterodontei</taxon>
        <taxon>Myida</taxon>
        <taxon>Myoidea</taxon>
        <taxon>Myidae</taxon>
        <taxon>Mya</taxon>
    </lineage>
</organism>
<feature type="region of interest" description="Disordered" evidence="1">
    <location>
        <begin position="746"/>
        <end position="793"/>
    </location>
</feature>
<protein>
    <submittedName>
        <fullName evidence="3">BICRL-like protein</fullName>
    </submittedName>
</protein>
<feature type="compositionally biased region" description="Basic and acidic residues" evidence="1">
    <location>
        <begin position="746"/>
        <end position="756"/>
    </location>
</feature>
<dbReference type="InterPro" id="IPR052438">
    <property type="entry name" value="Chromatin_remod/trans_coact"/>
</dbReference>
<dbReference type="PANTHER" id="PTHR15572:SF0">
    <property type="entry name" value="GLUTAMINE-RICH PROTEIN-RELATED"/>
    <property type="match status" value="1"/>
</dbReference>
<evidence type="ECO:0000313" key="3">
    <source>
        <dbReference type="EMBL" id="WAR01839.1"/>
    </source>
</evidence>
<feature type="compositionally biased region" description="Polar residues" evidence="1">
    <location>
        <begin position="775"/>
        <end position="789"/>
    </location>
</feature>
<dbReference type="Pfam" id="PF15249">
    <property type="entry name" value="GLTSCR1"/>
    <property type="match status" value="1"/>
</dbReference>
<feature type="region of interest" description="Disordered" evidence="1">
    <location>
        <begin position="828"/>
        <end position="921"/>
    </location>
</feature>
<accession>A0ABY7DXU8</accession>
<name>A0ABY7DXU8_MYAAR</name>
<reference evidence="3" key="1">
    <citation type="submission" date="2022-11" db="EMBL/GenBank/DDBJ databases">
        <title>Centuries of genome instability and evolution in soft-shell clam transmissible cancer (bioRxiv).</title>
        <authorList>
            <person name="Hart S.F.M."/>
            <person name="Yonemitsu M.A."/>
            <person name="Giersch R.M."/>
            <person name="Beal B.F."/>
            <person name="Arriagada G."/>
            <person name="Davis B.W."/>
            <person name="Ostrander E.A."/>
            <person name="Goff S.P."/>
            <person name="Metzger M.J."/>
        </authorList>
    </citation>
    <scope>NUCLEOTIDE SEQUENCE</scope>
    <source>
        <strain evidence="3">MELC-2E11</strain>
        <tissue evidence="3">Siphon/mantle</tissue>
    </source>
</reference>
<sequence length="921" mass="101026">MASSIPPKEEYSSHYQQNGLTGEENYDNICKSDNATDLFGTQNDGNGSVFNWADEFLNDDHEMGASSVATELGNLSRNVNPSTLLTSAPPGALIVKTASGQQIQVNRQTQLQLQAQLLQQQQQQQQQMSTGFNQPTMLGRSVTPNSASGSMGLTFAANNVSQTISQLKSASPAPNMNILQLPAQVHNQQQQQPQQHQQFQIAPGTILQIPSSQTLGGASQSISGLVQGGALIGTPQQQTNLVNNQNSVIQNPNIVNVNFNQPQMLLNSQTQQRSNLNITNIQTPTHSPFNIQGGLQQFVVNHQGQQLVLQRANTGVSVSQPQNIVVRTAAGQSSIVQIQPNTQQIQKVQASATMTPEQKQQRLQQFQMLQKKILLKGRIQLGQQASLSQMVANLTKPSSSKGHVATILPLQQSALPVSLAPQAMSTAVVTVTSAAEGTGQTALQTSTTATSGGTQVAVPTQIKIADKMLTLSLTPAQREKVQSYLDMMTPEQQQQYLQTQQHVLQRIQRQQELNAQIRAQVEAQKKLAAANSQSPIPSTVNVGSSGSRLGTSFSQVETMTSAPQIPTPVATSMIPDLKTIPIPSTLVSVKSSPSASGAILNRGTKRSYLDIPKGTLINQQIRQDQNHAVAPDVKRPFHSWDDACRRLLRYHVFQSYGPSPKEFERFDEAMEDISVDLLTKKDTMMEKFRMLLLQETIRTKPSSELVMLQRMQNQELRKLLEEEKKQSIIDPDSFTPMPMRYLVKTERSESHTDAEASHSGSPPSFTVKQGPVNEESLNMDSSHDNSSFEEQGEGDIKVRKLVIKSDGMNFSSAFKRQSLDQSEISFDHIGDNSEMDDSCFSPAKRRRTTIDSNSAYESASALEEEDENTNDYSGLEDETRQAAIMISSADESEDTQQEYSENPFSVSRQSSIGNSHLNDDL</sequence>
<dbReference type="InterPro" id="IPR015671">
    <property type="entry name" value="GSCR1_dom"/>
</dbReference>
<gene>
    <name evidence="3" type="ORF">MAR_008397</name>
</gene>
<evidence type="ECO:0000256" key="1">
    <source>
        <dbReference type="SAM" id="MobiDB-lite"/>
    </source>
</evidence>
<dbReference type="EMBL" id="CP111015">
    <property type="protein sequence ID" value="WAR01839.1"/>
    <property type="molecule type" value="Genomic_DNA"/>
</dbReference>
<feature type="compositionally biased region" description="Polar residues" evidence="1">
    <location>
        <begin position="758"/>
        <end position="767"/>
    </location>
</feature>
<feature type="domain" description="GLTSCR protein conserved" evidence="2">
    <location>
        <begin position="624"/>
        <end position="724"/>
    </location>
</feature>
<keyword evidence="4" id="KW-1185">Reference proteome</keyword>
<feature type="compositionally biased region" description="Polar residues" evidence="1">
    <location>
        <begin position="897"/>
        <end position="921"/>
    </location>
</feature>
<feature type="region of interest" description="Disordered" evidence="1">
    <location>
        <begin position="1"/>
        <end position="20"/>
    </location>
</feature>
<dbReference type="Proteomes" id="UP001164746">
    <property type="component" value="Chromosome 4"/>
</dbReference>
<evidence type="ECO:0000259" key="2">
    <source>
        <dbReference type="Pfam" id="PF15249"/>
    </source>
</evidence>
<evidence type="ECO:0000313" key="4">
    <source>
        <dbReference type="Proteomes" id="UP001164746"/>
    </source>
</evidence>
<proteinExistence type="predicted"/>